<dbReference type="RefSeq" id="WP_154484717.1">
    <property type="nucleotide sequence ID" value="NZ_VULR01000015.1"/>
</dbReference>
<dbReference type="SUPFAM" id="SSF51735">
    <property type="entry name" value="NAD(P)-binding Rossmann-fold domains"/>
    <property type="match status" value="1"/>
</dbReference>
<evidence type="ECO:0000313" key="3">
    <source>
        <dbReference type="EMBL" id="MSS44042.1"/>
    </source>
</evidence>
<evidence type="ECO:0000259" key="1">
    <source>
        <dbReference type="Pfam" id="PF10727"/>
    </source>
</evidence>
<dbReference type="Pfam" id="PF10728">
    <property type="entry name" value="DUF2520"/>
    <property type="match status" value="1"/>
</dbReference>
<comment type="caution">
    <text evidence="3">The sequence shown here is derived from an EMBL/GenBank/DDBJ whole genome shotgun (WGS) entry which is preliminary data.</text>
</comment>
<name>A0A844FJC1_9FIRM</name>
<dbReference type="Proteomes" id="UP000462760">
    <property type="component" value="Unassembled WGS sequence"/>
</dbReference>
<dbReference type="Pfam" id="PF10727">
    <property type="entry name" value="Rossmann-like"/>
    <property type="match status" value="1"/>
</dbReference>
<protein>
    <submittedName>
        <fullName evidence="3">DUF2520 domain-containing protein</fullName>
    </submittedName>
</protein>
<feature type="domain" description="DUF2520" evidence="2">
    <location>
        <begin position="130"/>
        <end position="249"/>
    </location>
</feature>
<accession>A0A844FJC1</accession>
<reference evidence="3 4" key="1">
    <citation type="submission" date="2019-08" db="EMBL/GenBank/DDBJ databases">
        <title>In-depth cultivation of the pig gut microbiome towards novel bacterial diversity and tailored functional studies.</title>
        <authorList>
            <person name="Wylensek D."/>
            <person name="Hitch T.C.A."/>
            <person name="Clavel T."/>
        </authorList>
    </citation>
    <scope>NUCLEOTIDE SEQUENCE [LARGE SCALE GENOMIC DNA]</scope>
    <source>
        <strain evidence="3 4">Med78-601-WT-4W-RMD-3</strain>
    </source>
</reference>
<dbReference type="Gene3D" id="3.40.50.720">
    <property type="entry name" value="NAD(P)-binding Rossmann-like Domain"/>
    <property type="match status" value="1"/>
</dbReference>
<feature type="domain" description="Putative oxidoreductase/dehydrogenase Rossmann-like" evidence="1">
    <location>
        <begin position="2"/>
        <end position="114"/>
    </location>
</feature>
<dbReference type="PANTHER" id="PTHR40459:SF1">
    <property type="entry name" value="CONSERVED HYPOTHETICAL ALANINE AND LEUCINE RICH PROTEIN"/>
    <property type="match status" value="1"/>
</dbReference>
<dbReference type="InterPro" id="IPR008927">
    <property type="entry name" value="6-PGluconate_DH-like_C_sf"/>
</dbReference>
<dbReference type="InterPro" id="IPR018931">
    <property type="entry name" value="DUF2520"/>
</dbReference>
<dbReference type="OrthoDB" id="9810755at2"/>
<dbReference type="InterPro" id="IPR019665">
    <property type="entry name" value="OxRdtase/DH_put_Rossmann_dom"/>
</dbReference>
<dbReference type="SUPFAM" id="SSF48179">
    <property type="entry name" value="6-phosphogluconate dehydrogenase C-terminal domain-like"/>
    <property type="match status" value="1"/>
</dbReference>
<dbReference type="AlphaFoldDB" id="A0A844FJC1"/>
<dbReference type="EMBL" id="VULR01000015">
    <property type="protein sequence ID" value="MSS44042.1"/>
    <property type="molecule type" value="Genomic_DNA"/>
</dbReference>
<organism evidence="3 4">
    <name type="scientific">Anaerosalibacter bizertensis</name>
    <dbReference type="NCBI Taxonomy" id="932217"/>
    <lineage>
        <taxon>Bacteria</taxon>
        <taxon>Bacillati</taxon>
        <taxon>Bacillota</taxon>
        <taxon>Tissierellia</taxon>
        <taxon>Tissierellales</taxon>
        <taxon>Sporanaerobacteraceae</taxon>
        <taxon>Anaerosalibacter</taxon>
    </lineage>
</organism>
<dbReference type="Gene3D" id="1.10.1040.20">
    <property type="entry name" value="ProC-like, C-terminal domain"/>
    <property type="match status" value="1"/>
</dbReference>
<dbReference type="InterPro" id="IPR037108">
    <property type="entry name" value="TM1727-like_C_sf"/>
</dbReference>
<evidence type="ECO:0000313" key="4">
    <source>
        <dbReference type="Proteomes" id="UP000462760"/>
    </source>
</evidence>
<sequence>MNIGFIGAGKVGCSFGHYLKQQGFSIVGYHSRTRESSFYAANLTRSSPLNFGELIKKSNYIFITTPDDQIGDVWNKMVDFDLSNKKIFHMSGCLSSAIFTNCKDKGALCYSLHPLFSFAGKESSDLEKVVFSIEGDNIEKVEEFLHKANIKYFVMNKEDKPLYHASAVFVSNYVVALAKIGQNLLLQCGLDKDLSTDGILPLMESALSNISQKGINDSLTGPIVRRDTSTIKLHMENLPKYKEVYEELGLVALEIVEEKGNLSNEKIEEIYKILRSDSNEEDCGNI</sequence>
<dbReference type="InterPro" id="IPR036291">
    <property type="entry name" value="NAD(P)-bd_dom_sf"/>
</dbReference>
<gene>
    <name evidence="3" type="ORF">FYJ27_09940</name>
</gene>
<proteinExistence type="predicted"/>
<evidence type="ECO:0000259" key="2">
    <source>
        <dbReference type="Pfam" id="PF10728"/>
    </source>
</evidence>
<dbReference type="PANTHER" id="PTHR40459">
    <property type="entry name" value="CONSERVED HYPOTHETICAL ALANINE AND LEUCINE RICH PROTEIN"/>
    <property type="match status" value="1"/>
</dbReference>